<proteinExistence type="predicted"/>
<evidence type="ECO:0000313" key="3">
    <source>
        <dbReference type="EMBL" id="KAE8277647.1"/>
    </source>
</evidence>
<reference evidence="4 5" key="1">
    <citation type="submission" date="2019-07" db="EMBL/GenBank/DDBJ databases">
        <title>Chromosome genome assembly for large yellow croaker.</title>
        <authorList>
            <person name="Xiao S."/>
        </authorList>
    </citation>
    <scope>NUCLEOTIDE SEQUENCE [LARGE SCALE GENOMIC DNA]</scope>
    <source>
        <strain evidence="4">JMULYC20181020</strain>
        <tissue evidence="4">Muscle</tissue>
    </source>
</reference>
<feature type="region of interest" description="Disordered" evidence="1">
    <location>
        <begin position="147"/>
        <end position="197"/>
    </location>
</feature>
<dbReference type="Proteomes" id="UP000424527">
    <property type="component" value="Unassembled WGS sequence"/>
</dbReference>
<name>A0A6G0HG11_LARCR</name>
<evidence type="ECO:0000313" key="5">
    <source>
        <dbReference type="Proteomes" id="UP000424527"/>
    </source>
</evidence>
<keyword evidence="5" id="KW-1185">Reference proteome</keyword>
<accession>A0A6G0HG11</accession>
<dbReference type="EMBL" id="REGW02000347">
    <property type="protein sequence ID" value="KAE8277647.1"/>
    <property type="molecule type" value="Genomic_DNA"/>
</dbReference>
<organism evidence="4 5">
    <name type="scientific">Larimichthys crocea</name>
    <name type="common">Large yellow croaker</name>
    <name type="synonym">Pseudosciaena crocea</name>
    <dbReference type="NCBI Taxonomy" id="215358"/>
    <lineage>
        <taxon>Eukaryota</taxon>
        <taxon>Metazoa</taxon>
        <taxon>Chordata</taxon>
        <taxon>Craniata</taxon>
        <taxon>Vertebrata</taxon>
        <taxon>Euteleostomi</taxon>
        <taxon>Actinopterygii</taxon>
        <taxon>Neopterygii</taxon>
        <taxon>Teleostei</taxon>
        <taxon>Neoteleostei</taxon>
        <taxon>Acanthomorphata</taxon>
        <taxon>Eupercaria</taxon>
        <taxon>Sciaenidae</taxon>
        <taxon>Larimichthys</taxon>
    </lineage>
</organism>
<feature type="compositionally biased region" description="Basic and acidic residues" evidence="1">
    <location>
        <begin position="156"/>
        <end position="166"/>
    </location>
</feature>
<gene>
    <name evidence="4" type="ORF">D5F01_LYC23973</name>
    <name evidence="3" type="ORF">D5F01_LYC24365</name>
    <name evidence="2" type="ORF">D5F01_LYC25177</name>
</gene>
<feature type="compositionally biased region" description="Gly residues" evidence="1">
    <location>
        <begin position="171"/>
        <end position="187"/>
    </location>
</feature>
<evidence type="ECO:0000313" key="4">
    <source>
        <dbReference type="EMBL" id="KAE8277976.1"/>
    </source>
</evidence>
<dbReference type="EMBL" id="REGW02001620">
    <property type="protein sequence ID" value="KAE8277053.1"/>
    <property type="molecule type" value="Genomic_DNA"/>
</dbReference>
<comment type="caution">
    <text evidence="4">The sequence shown here is derived from an EMBL/GenBank/DDBJ whole genome shotgun (WGS) entry which is preliminary data.</text>
</comment>
<evidence type="ECO:0000313" key="2">
    <source>
        <dbReference type="EMBL" id="KAE8277053.1"/>
    </source>
</evidence>
<evidence type="ECO:0000256" key="1">
    <source>
        <dbReference type="SAM" id="MobiDB-lite"/>
    </source>
</evidence>
<protein>
    <submittedName>
        <fullName evidence="4">Uncharacterized protein</fullName>
    </submittedName>
</protein>
<dbReference type="EMBL" id="REGW02000068">
    <property type="protein sequence ID" value="KAE8277976.1"/>
    <property type="molecule type" value="Genomic_DNA"/>
</dbReference>
<dbReference type="AlphaFoldDB" id="A0A6G0HG11"/>
<sequence length="533" mass="60954">MASLNGRPLSIWKRRDAFDHSLSLKDTLTEVIKNIFSKYENVLRRSAAEIATSTSLEGSSQATDASYNETLKRHPVDCAQEHEIDRDVSMSSEYSFDDSLHNNPPKVIHFENSDSEESMSIARSDLDYEDDFPTYHRYHRDEDNSYVYQGGTKLNTGRDRDSENLPRRLGTGEGTEGGGGGGGGQRGGRGERRRERACGARPSTHCAERRCLRCEAYDAHCKSAAENYRRVLTSYTKTVSELMIGFKKVLERYPELRADSGDEHLHYMVQAALGRNNLVREMVRLATRRQAREATEKEHAEDEIDNKCDRAVVSVREALKTCYTDSQALGMILQRYVDLHVRYIEVWREMCTKVTKDITVMEFINLTQDRPGTSYGDGEPWSEAKAYVARMLDKVHSITPRAVGEACARALKNIDFNLSSAPADFDKRKRVLEAQMEDIRAHLDRNSQKWSWDSCMNDLYFEIRSDLTVLEVLVGVGEISVKTLLYERSMLVSQVRRMTRNEGSLELQVAHARSKLRESVARYRHAEMNMLQW</sequence>
<feature type="compositionally biased region" description="Basic and acidic residues" evidence="1">
    <location>
        <begin position="188"/>
        <end position="197"/>
    </location>
</feature>